<name>A0ACB9BL56_CICIN</name>
<dbReference type="Proteomes" id="UP001055811">
    <property type="component" value="Linkage Group LG06"/>
</dbReference>
<protein>
    <submittedName>
        <fullName evidence="1">Uncharacterized protein</fullName>
    </submittedName>
</protein>
<gene>
    <name evidence="1" type="ORF">L2E82_33817</name>
</gene>
<evidence type="ECO:0000313" key="2">
    <source>
        <dbReference type="Proteomes" id="UP001055811"/>
    </source>
</evidence>
<sequence>MSKPQTRNPLQISSSKLTTETKGFSGRTCRRSLYIVFTAIALIFSTPAFILCIQFVILLSRLQQWRIHLQAKAKNFDFKLSASNYLTTCSIFFRFALFLKVSPLLIRASTDNNPTTRRKSLKSTISEAIQKFRNRIAKRKAFSAHKPLRIKRLKRGSYEKLSRPDCLMQACQYGHWEVVLTLILYKANIHKADYLNGGTALHMAALNGHSRCIRILLADYIPSVPNFLELVNKKSRIDEFVSELDEGSLYKTINRPADGGVTALYMATLNGHVDCLQLLIDFGASVDEVTVEDGTRIDLIGAGSTPLHYAACGGNAQCCQILIAKGASLTAENAKGWTPLAVAQSWHRDWLQEVLTEQSQDHEPIPPSSYLCLPLMKNVDGVTIPFPLCADPCAVYLENKCAVASEGCYIGKETGVRIATIEEEISLIHAKYQATTMKEFVQHSHSKFKGEVCSTSKSSSDSHDEVEQEETIDLHEAMEKAISGSEGSWSGSSSHYVSALQKALATQAHFVDVEIARTSLKIGEKIASGSSGDLYAAATLQIGIAVSRNPQRPIHQSKTVQHSQLHRRTTFIYEDDGTMNNAGGVIPVVLADPRKLCCPICSRPLYSPIYQEKRKCPSCFLPIGFIRCEAMEKLIESLRVECKNKRFGCKTTLIYHKKSEHEKRCPNKACYCPISSCIFASSSKNLYTHFSNHHFSTSFTYDTVFLIGVQRSWTHLILQERNEGVIFILNHAIQGHVRVFSVDCIGPSTFDNAFVYQLTAKYKKTVLSLESTPEVWSKWRQHAPDDNCLIIPSGFSEFFLQVCIKKAGPVV</sequence>
<reference evidence="2" key="1">
    <citation type="journal article" date="2022" name="Mol. Ecol. Resour.">
        <title>The genomes of chicory, endive, great burdock and yacon provide insights into Asteraceae palaeo-polyploidization history and plant inulin production.</title>
        <authorList>
            <person name="Fan W."/>
            <person name="Wang S."/>
            <person name="Wang H."/>
            <person name="Wang A."/>
            <person name="Jiang F."/>
            <person name="Liu H."/>
            <person name="Zhao H."/>
            <person name="Xu D."/>
            <person name="Zhang Y."/>
        </authorList>
    </citation>
    <scope>NUCLEOTIDE SEQUENCE [LARGE SCALE GENOMIC DNA]</scope>
    <source>
        <strain evidence="2">cv. Punajuju</strain>
    </source>
</reference>
<comment type="caution">
    <text evidence="1">The sequence shown here is derived from an EMBL/GenBank/DDBJ whole genome shotgun (WGS) entry which is preliminary data.</text>
</comment>
<keyword evidence="2" id="KW-1185">Reference proteome</keyword>
<accession>A0ACB9BL56</accession>
<proteinExistence type="predicted"/>
<reference evidence="1 2" key="2">
    <citation type="journal article" date="2022" name="Mol. Ecol. Resour.">
        <title>The genomes of chicory, endive, great burdock and yacon provide insights into Asteraceae paleo-polyploidization history and plant inulin production.</title>
        <authorList>
            <person name="Fan W."/>
            <person name="Wang S."/>
            <person name="Wang H."/>
            <person name="Wang A."/>
            <person name="Jiang F."/>
            <person name="Liu H."/>
            <person name="Zhao H."/>
            <person name="Xu D."/>
            <person name="Zhang Y."/>
        </authorList>
    </citation>
    <scope>NUCLEOTIDE SEQUENCE [LARGE SCALE GENOMIC DNA]</scope>
    <source>
        <strain evidence="2">cv. Punajuju</strain>
        <tissue evidence="1">Leaves</tissue>
    </source>
</reference>
<dbReference type="EMBL" id="CM042014">
    <property type="protein sequence ID" value="KAI3722748.1"/>
    <property type="molecule type" value="Genomic_DNA"/>
</dbReference>
<evidence type="ECO:0000313" key="1">
    <source>
        <dbReference type="EMBL" id="KAI3722748.1"/>
    </source>
</evidence>
<organism evidence="1 2">
    <name type="scientific">Cichorium intybus</name>
    <name type="common">Chicory</name>
    <dbReference type="NCBI Taxonomy" id="13427"/>
    <lineage>
        <taxon>Eukaryota</taxon>
        <taxon>Viridiplantae</taxon>
        <taxon>Streptophyta</taxon>
        <taxon>Embryophyta</taxon>
        <taxon>Tracheophyta</taxon>
        <taxon>Spermatophyta</taxon>
        <taxon>Magnoliopsida</taxon>
        <taxon>eudicotyledons</taxon>
        <taxon>Gunneridae</taxon>
        <taxon>Pentapetalae</taxon>
        <taxon>asterids</taxon>
        <taxon>campanulids</taxon>
        <taxon>Asterales</taxon>
        <taxon>Asteraceae</taxon>
        <taxon>Cichorioideae</taxon>
        <taxon>Cichorieae</taxon>
        <taxon>Cichoriinae</taxon>
        <taxon>Cichorium</taxon>
    </lineage>
</organism>